<comment type="caution">
    <text evidence="1">The sequence shown here is derived from an EMBL/GenBank/DDBJ whole genome shotgun (WGS) entry which is preliminary data.</text>
</comment>
<sequence length="250" mass="27637">MSRDHRAGRHPHILQNRAAAGRGALTETVPVVDDGQARIVTLNEGDKGLILLVDARYRHDMRKQSTGAVELFAVQHRVLALKANARLKGSGVFAFRLRERIAKAITRQRLAEVMALLLFGAGLQQDIEHTQMVLRDLPKGRVGGRDEFDHFRDGDVGHPGTAVGFWHGDGPQPAGREFIQFSDRQTAFAITQRSFFGKAAGQCSGDVDGFGVRGDDVRYGRCGGWSCDWIAHGLAPDRWRQVEGIQHAWP</sequence>
<organism evidence="1 2">
    <name type="scientific">Pseudomonas syringae pv. spinaceae</name>
    <dbReference type="NCBI Taxonomy" id="264459"/>
    <lineage>
        <taxon>Bacteria</taxon>
        <taxon>Pseudomonadati</taxon>
        <taxon>Pseudomonadota</taxon>
        <taxon>Gammaproteobacteria</taxon>
        <taxon>Pseudomonadales</taxon>
        <taxon>Pseudomonadaceae</taxon>
        <taxon>Pseudomonas</taxon>
        <taxon>Pseudomonas syringae</taxon>
    </lineage>
</organism>
<gene>
    <name evidence="1" type="ORF">ALO94_200674</name>
</gene>
<accession>A0A0Q0AXI5</accession>
<dbReference type="EMBL" id="LJRI01000923">
    <property type="protein sequence ID" value="KPY84041.1"/>
    <property type="molecule type" value="Genomic_DNA"/>
</dbReference>
<evidence type="ECO:0000313" key="2">
    <source>
        <dbReference type="Proteomes" id="UP000050384"/>
    </source>
</evidence>
<reference evidence="1 2" key="1">
    <citation type="submission" date="2015-09" db="EMBL/GenBank/DDBJ databases">
        <title>Genome announcement of multiple Pseudomonas syringae strains.</title>
        <authorList>
            <person name="Thakur S."/>
            <person name="Wang P.W."/>
            <person name="Gong Y."/>
            <person name="Weir B.S."/>
            <person name="Guttman D.S."/>
        </authorList>
    </citation>
    <scope>NUCLEOTIDE SEQUENCE [LARGE SCALE GENOMIC DNA]</scope>
    <source>
        <strain evidence="1 2">ICMP16929</strain>
    </source>
</reference>
<dbReference type="AlphaFoldDB" id="A0A0Q0AXI5"/>
<proteinExistence type="predicted"/>
<name>A0A0Q0AXI5_PSESX</name>
<dbReference type="Proteomes" id="UP000050384">
    <property type="component" value="Unassembled WGS sequence"/>
</dbReference>
<evidence type="ECO:0000313" key="1">
    <source>
        <dbReference type="EMBL" id="KPY84041.1"/>
    </source>
</evidence>
<protein>
    <submittedName>
        <fullName evidence="1">Acyl-homoserine lactone acylase subunit beta</fullName>
    </submittedName>
</protein>